<name>A0A1I8FDZ9_9PLAT</name>
<protein>
    <recommendedName>
        <fullName evidence="2">alpha-L-fucosidase</fullName>
        <ecNumber evidence="2">3.2.1.51</ecNumber>
    </recommendedName>
</protein>
<evidence type="ECO:0000313" key="8">
    <source>
        <dbReference type="WBParaSite" id="maker-unitig_30928-snap-gene-0.3-mRNA-1"/>
    </source>
</evidence>
<keyword evidence="3" id="KW-0732">Signal</keyword>
<keyword evidence="7" id="KW-1185">Reference proteome</keyword>
<dbReference type="Gene3D" id="3.20.20.80">
    <property type="entry name" value="Glycosidases"/>
    <property type="match status" value="1"/>
</dbReference>
<dbReference type="PANTHER" id="PTHR10030:SF37">
    <property type="entry name" value="ALPHA-L-FUCOSIDASE-RELATED"/>
    <property type="match status" value="1"/>
</dbReference>
<proteinExistence type="inferred from homology"/>
<feature type="domain" description="Glycoside hydrolase family 29 N-terminal" evidence="6">
    <location>
        <begin position="108"/>
        <end position="294"/>
    </location>
</feature>
<keyword evidence="5" id="KW-0326">Glycosidase</keyword>
<dbReference type="WBParaSite" id="maker-unitig_30928-snap-gene-0.3-mRNA-1">
    <property type="protein sequence ID" value="maker-unitig_30928-snap-gene-0.3-mRNA-1"/>
    <property type="gene ID" value="maker-unitig_30928-snap-gene-0.3"/>
</dbReference>
<dbReference type="InterPro" id="IPR017853">
    <property type="entry name" value="GH"/>
</dbReference>
<keyword evidence="4" id="KW-0378">Hydrolase</keyword>
<comment type="similarity">
    <text evidence="1">Belongs to the glycosyl hydrolase 29 family.</text>
</comment>
<evidence type="ECO:0000259" key="6">
    <source>
        <dbReference type="Pfam" id="PF01120"/>
    </source>
</evidence>
<dbReference type="EC" id="3.2.1.51" evidence="2"/>
<organism evidence="7 8">
    <name type="scientific">Macrostomum lignano</name>
    <dbReference type="NCBI Taxonomy" id="282301"/>
    <lineage>
        <taxon>Eukaryota</taxon>
        <taxon>Metazoa</taxon>
        <taxon>Spiralia</taxon>
        <taxon>Lophotrochozoa</taxon>
        <taxon>Platyhelminthes</taxon>
        <taxon>Rhabditophora</taxon>
        <taxon>Macrostomorpha</taxon>
        <taxon>Macrostomida</taxon>
        <taxon>Macrostomidae</taxon>
        <taxon>Macrostomum</taxon>
    </lineage>
</organism>
<dbReference type="Proteomes" id="UP000095280">
    <property type="component" value="Unplaced"/>
</dbReference>
<evidence type="ECO:0000256" key="3">
    <source>
        <dbReference type="ARBA" id="ARBA00022729"/>
    </source>
</evidence>
<dbReference type="GO" id="GO:0005764">
    <property type="term" value="C:lysosome"/>
    <property type="evidence" value="ECO:0007669"/>
    <property type="project" value="TreeGrafter"/>
</dbReference>
<sequence>MYRQLCLRCYCCCCWLLPPPGWPRRGSLRAQLAVAGQPAPAGLVRPGQELASSFTGACSPCQGSATSVLVAAGAGVPPFVCGLSKPVCGLYGGKLSAQDSPMPTLPGSFKAELFNPEAWADTLSRSGAKYVVLTSKHHEGYCLWNTSHSFIGTRAGWLRSQSASRTAAAIRNRSDGPRFGVYHSLYEMTLFAIKTMAELYELVNQYRPEVIWSDGDAVQCATPVVHQRQVGLRHLRANTAATSPARTVTTPGKLVSYKFENAMTLIKGSWGYVRNLRLTDIYSLDEMLETVVSTLRWQCPHEHCPTSDPCAAGVSGLLLQLGRPGCQSTSRLCTIVHLGNVKLVAGGCQCLLSCAWRRPASAWRRQIRRARRQRHPARLSDGGSACPARLPAGVSGVYLTLPGQANCPDLLSGPGGPWVVKINGLL</sequence>
<dbReference type="Pfam" id="PF01120">
    <property type="entry name" value="Alpha_L_fucos"/>
    <property type="match status" value="1"/>
</dbReference>
<evidence type="ECO:0000256" key="2">
    <source>
        <dbReference type="ARBA" id="ARBA00012662"/>
    </source>
</evidence>
<dbReference type="GO" id="GO:0004560">
    <property type="term" value="F:alpha-L-fucosidase activity"/>
    <property type="evidence" value="ECO:0007669"/>
    <property type="project" value="UniProtKB-EC"/>
</dbReference>
<evidence type="ECO:0000256" key="4">
    <source>
        <dbReference type="ARBA" id="ARBA00022801"/>
    </source>
</evidence>
<reference evidence="8" key="1">
    <citation type="submission" date="2016-11" db="UniProtKB">
        <authorList>
            <consortium name="WormBaseParasite"/>
        </authorList>
    </citation>
    <scope>IDENTIFICATION</scope>
</reference>
<dbReference type="InterPro" id="IPR057739">
    <property type="entry name" value="Glyco_hydro_29_N"/>
</dbReference>
<dbReference type="SUPFAM" id="SSF51445">
    <property type="entry name" value="(Trans)glycosidases"/>
    <property type="match status" value="1"/>
</dbReference>
<evidence type="ECO:0000313" key="7">
    <source>
        <dbReference type="Proteomes" id="UP000095280"/>
    </source>
</evidence>
<evidence type="ECO:0000256" key="1">
    <source>
        <dbReference type="ARBA" id="ARBA00007951"/>
    </source>
</evidence>
<dbReference type="GO" id="GO:0006004">
    <property type="term" value="P:fucose metabolic process"/>
    <property type="evidence" value="ECO:0007669"/>
    <property type="project" value="TreeGrafter"/>
</dbReference>
<dbReference type="InterPro" id="IPR000933">
    <property type="entry name" value="Glyco_hydro_29"/>
</dbReference>
<dbReference type="PANTHER" id="PTHR10030">
    <property type="entry name" value="ALPHA-L-FUCOSIDASE"/>
    <property type="match status" value="1"/>
</dbReference>
<dbReference type="GO" id="GO:0016139">
    <property type="term" value="P:glycoside catabolic process"/>
    <property type="evidence" value="ECO:0007669"/>
    <property type="project" value="TreeGrafter"/>
</dbReference>
<dbReference type="AlphaFoldDB" id="A0A1I8FDZ9"/>
<accession>A0A1I8FDZ9</accession>
<dbReference type="SMART" id="SM00812">
    <property type="entry name" value="Alpha_L_fucos"/>
    <property type="match status" value="1"/>
</dbReference>
<evidence type="ECO:0000256" key="5">
    <source>
        <dbReference type="ARBA" id="ARBA00023295"/>
    </source>
</evidence>